<reference evidence="9 10" key="1">
    <citation type="submission" date="2013-12" db="EMBL/GenBank/DDBJ databases">
        <authorList>
            <person name="Zelazny A."/>
            <person name="Olivier K."/>
            <person name="Holland S."/>
            <person name="Lenaerts A."/>
            <person name="Ordway D."/>
            <person name="DeGroote M.A."/>
            <person name="Parker T."/>
            <person name="Sizemore C."/>
            <person name="Tallon L.J."/>
            <person name="Sadzewicz L.K."/>
            <person name="Sengamalay N."/>
            <person name="Fraser C.M."/>
            <person name="Hine E."/>
            <person name="Shefchek K.A."/>
            <person name="Das S.P."/>
            <person name="Tettelin H."/>
        </authorList>
    </citation>
    <scope>NUCLEOTIDE SEQUENCE [LARGE SCALE GENOMIC DNA]</scope>
    <source>
        <strain evidence="9 10">1948</strain>
    </source>
</reference>
<comment type="subcellular location">
    <subcellularLocation>
        <location evidence="1">Cell membrane</location>
        <topology evidence="1">Multi-pass membrane protein</topology>
    </subcellularLocation>
</comment>
<evidence type="ECO:0000256" key="5">
    <source>
        <dbReference type="ARBA" id="ARBA00022989"/>
    </source>
</evidence>
<dbReference type="InterPro" id="IPR050545">
    <property type="entry name" value="Mycobact_MmpL"/>
</dbReference>
<dbReference type="EMBL" id="JAOH01000002">
    <property type="protein sequence ID" value="EUA64685.1"/>
    <property type="molecule type" value="Genomic_DNA"/>
</dbReference>
<dbReference type="InterPro" id="IPR004869">
    <property type="entry name" value="MMPL_dom"/>
</dbReference>
<proteinExistence type="inferred from homology"/>
<comment type="caution">
    <text evidence="9">The sequence shown here is derived from an EMBL/GenBank/DDBJ whole genome shotgun (WGS) entry which is preliminary data.</text>
</comment>
<sequence length="157" mass="17223">MAENTGGIYGLIAQIVRRAPVIVIGLWIGLAAVLALTAPSLQKAIEDHPVDLLPKDAPVMETTRQMVESFQESGAQNILLIVLTNENGLTPADEQTYRILAARMREDTRDVSMVQDFITKPPLREMMSSTDGKAWYLPVGLQGELATPNRARPTWGP</sequence>
<evidence type="ECO:0000313" key="9">
    <source>
        <dbReference type="EMBL" id="EUA64685.1"/>
    </source>
</evidence>
<dbReference type="Pfam" id="PF03176">
    <property type="entry name" value="MMPL"/>
    <property type="match status" value="1"/>
</dbReference>
<feature type="transmembrane region" description="Helical" evidence="7">
    <location>
        <begin position="21"/>
        <end position="41"/>
    </location>
</feature>
<evidence type="ECO:0000259" key="8">
    <source>
        <dbReference type="Pfam" id="PF03176"/>
    </source>
</evidence>
<organism evidence="9 10">
    <name type="scientific">Mycobacteroides abscessus 1948</name>
    <dbReference type="NCBI Taxonomy" id="1299323"/>
    <lineage>
        <taxon>Bacteria</taxon>
        <taxon>Bacillati</taxon>
        <taxon>Actinomycetota</taxon>
        <taxon>Actinomycetes</taxon>
        <taxon>Mycobacteriales</taxon>
        <taxon>Mycobacteriaceae</taxon>
        <taxon>Mycobacteroides</taxon>
        <taxon>Mycobacteroides abscessus</taxon>
    </lineage>
</organism>
<protein>
    <submittedName>
        <fullName evidence="9">MMPL family protein</fullName>
    </submittedName>
</protein>
<dbReference type="GO" id="GO:0005886">
    <property type="term" value="C:plasma membrane"/>
    <property type="evidence" value="ECO:0007669"/>
    <property type="project" value="UniProtKB-SubCell"/>
</dbReference>
<dbReference type="AlphaFoldDB" id="A0A829QP62"/>
<dbReference type="PANTHER" id="PTHR33406:SF6">
    <property type="entry name" value="MEMBRANE PROTEIN YDGH-RELATED"/>
    <property type="match status" value="1"/>
</dbReference>
<keyword evidence="4 7" id="KW-0812">Transmembrane</keyword>
<gene>
    <name evidence="9" type="ORF">I542_4861</name>
</gene>
<name>A0A829QP62_9MYCO</name>
<evidence type="ECO:0000256" key="3">
    <source>
        <dbReference type="ARBA" id="ARBA00022475"/>
    </source>
</evidence>
<feature type="domain" description="Membrane transport protein MMPL" evidence="8">
    <location>
        <begin position="52"/>
        <end position="149"/>
    </location>
</feature>
<dbReference type="Proteomes" id="UP000021210">
    <property type="component" value="Unassembled WGS sequence"/>
</dbReference>
<evidence type="ECO:0000256" key="2">
    <source>
        <dbReference type="ARBA" id="ARBA00010157"/>
    </source>
</evidence>
<keyword evidence="6 7" id="KW-0472">Membrane</keyword>
<keyword evidence="3" id="KW-1003">Cell membrane</keyword>
<evidence type="ECO:0000256" key="6">
    <source>
        <dbReference type="ARBA" id="ARBA00023136"/>
    </source>
</evidence>
<evidence type="ECO:0000313" key="10">
    <source>
        <dbReference type="Proteomes" id="UP000021210"/>
    </source>
</evidence>
<evidence type="ECO:0000256" key="7">
    <source>
        <dbReference type="SAM" id="Phobius"/>
    </source>
</evidence>
<evidence type="ECO:0000256" key="1">
    <source>
        <dbReference type="ARBA" id="ARBA00004651"/>
    </source>
</evidence>
<keyword evidence="5 7" id="KW-1133">Transmembrane helix</keyword>
<accession>A0A829QP62</accession>
<dbReference type="PANTHER" id="PTHR33406">
    <property type="entry name" value="MEMBRANE PROTEIN MJ1562-RELATED"/>
    <property type="match status" value="1"/>
</dbReference>
<evidence type="ECO:0000256" key="4">
    <source>
        <dbReference type="ARBA" id="ARBA00022692"/>
    </source>
</evidence>
<comment type="similarity">
    <text evidence="2">Belongs to the resistance-nodulation-cell division (RND) (TC 2.A.6) family. MmpL subfamily.</text>
</comment>